<feature type="domain" description="Type I restriction modification DNA specificity" evidence="4">
    <location>
        <begin position="210"/>
        <end position="377"/>
    </location>
</feature>
<keyword evidence="2" id="KW-0680">Restriction system</keyword>
<dbReference type="Pfam" id="PF01420">
    <property type="entry name" value="Methylase_S"/>
    <property type="match status" value="2"/>
</dbReference>
<dbReference type="InterPro" id="IPR044946">
    <property type="entry name" value="Restrct_endonuc_typeI_TRD_sf"/>
</dbReference>
<organism evidence="5 6">
    <name type="scientific">Flavobacterium degerlachei</name>
    <dbReference type="NCBI Taxonomy" id="229203"/>
    <lineage>
        <taxon>Bacteria</taxon>
        <taxon>Pseudomonadati</taxon>
        <taxon>Bacteroidota</taxon>
        <taxon>Flavobacteriia</taxon>
        <taxon>Flavobacteriales</taxon>
        <taxon>Flavobacteriaceae</taxon>
        <taxon>Flavobacterium</taxon>
    </lineage>
</organism>
<dbReference type="STRING" id="229203.SAMN05444338_11198"/>
<name>A0A1H3CEZ6_9FLAO</name>
<dbReference type="InterPro" id="IPR051212">
    <property type="entry name" value="Type-I_RE_S_subunit"/>
</dbReference>
<keyword evidence="6" id="KW-1185">Reference proteome</keyword>
<sequence>MQNKSSKNWKYKRLGDMFTFVGGGTPRKTQSDYWNGSLNWASVKDVKGNILKSTKDFITEKGLKNSASNLAEKNDVILITRILPGRSIITNIHTAINQDLKIAKPKFETTSKFIYYFFSAIERDCIKKSSGTTVLGITLNNLNELLIPDLSLEEQNSIVSKIEELFSELDKGIEDLKIAQLQLKTYRQSVLKYAFEGKLTNKKVKDVVLPKGWKVAKLSEVSSLITKGASPKWQGINYTQDNSQVLFITSENVRENYIDISKPKYLELAFNEKQKRSILQYGDILINIVGASIGRAAIFNLKINSNINQAVSIVRLNNETDKHYISYFLNSNKAFSYYNLNKVDVARANLSLADIGNIEFWLPTLQEQQKIVQEIESRLSVADKMEESIAQSLQQAEVLRQSILKKAFSGELV</sequence>
<dbReference type="AlphaFoldDB" id="A0A1H3CEZ6"/>
<comment type="similarity">
    <text evidence="1">Belongs to the type-I restriction system S methylase family.</text>
</comment>
<dbReference type="RefSeq" id="WP_091433651.1">
    <property type="nucleotide sequence ID" value="NZ_FNMV01000011.1"/>
</dbReference>
<dbReference type="InterPro" id="IPR000055">
    <property type="entry name" value="Restrct_endonuc_typeI_TRD"/>
</dbReference>
<evidence type="ECO:0000313" key="5">
    <source>
        <dbReference type="EMBL" id="SDX52686.1"/>
    </source>
</evidence>
<dbReference type="CDD" id="cd17246">
    <property type="entry name" value="RMtype1_S_SonII-TRD2-CR2_like"/>
    <property type="match status" value="1"/>
</dbReference>
<accession>A0A1H3CEZ6</accession>
<dbReference type="Proteomes" id="UP000198569">
    <property type="component" value="Unassembled WGS sequence"/>
</dbReference>
<dbReference type="OrthoDB" id="9816225at2"/>
<dbReference type="GO" id="GO:0009307">
    <property type="term" value="P:DNA restriction-modification system"/>
    <property type="evidence" value="ECO:0007669"/>
    <property type="project" value="UniProtKB-KW"/>
</dbReference>
<dbReference type="CDD" id="cd17285">
    <property type="entry name" value="RMtype1_S_Csp16704I_TRD2-CR2_like"/>
    <property type="match status" value="1"/>
</dbReference>
<dbReference type="SUPFAM" id="SSF116734">
    <property type="entry name" value="DNA methylase specificity domain"/>
    <property type="match status" value="2"/>
</dbReference>
<evidence type="ECO:0000256" key="3">
    <source>
        <dbReference type="ARBA" id="ARBA00023125"/>
    </source>
</evidence>
<evidence type="ECO:0000313" key="6">
    <source>
        <dbReference type="Proteomes" id="UP000198569"/>
    </source>
</evidence>
<dbReference type="Gene3D" id="3.90.220.20">
    <property type="entry name" value="DNA methylase specificity domains"/>
    <property type="match status" value="2"/>
</dbReference>
<keyword evidence="3" id="KW-0238">DNA-binding</keyword>
<protein>
    <submittedName>
        <fullName evidence="5">Type I restriction enzyme, S subunit/type I restriction enzyme M protein</fullName>
    </submittedName>
</protein>
<dbReference type="PANTHER" id="PTHR43140">
    <property type="entry name" value="TYPE-1 RESTRICTION ENZYME ECOKI SPECIFICITY PROTEIN"/>
    <property type="match status" value="1"/>
</dbReference>
<feature type="domain" description="Type I restriction modification DNA specificity" evidence="4">
    <location>
        <begin position="7"/>
        <end position="174"/>
    </location>
</feature>
<dbReference type="EMBL" id="FNMV01000011">
    <property type="protein sequence ID" value="SDX52686.1"/>
    <property type="molecule type" value="Genomic_DNA"/>
</dbReference>
<dbReference type="PANTHER" id="PTHR43140:SF1">
    <property type="entry name" value="TYPE I RESTRICTION ENZYME ECOKI SPECIFICITY SUBUNIT"/>
    <property type="match status" value="1"/>
</dbReference>
<evidence type="ECO:0000259" key="4">
    <source>
        <dbReference type="Pfam" id="PF01420"/>
    </source>
</evidence>
<proteinExistence type="inferred from homology"/>
<gene>
    <name evidence="5" type="ORF">SAMN05444338_11198</name>
</gene>
<dbReference type="GO" id="GO:0003677">
    <property type="term" value="F:DNA binding"/>
    <property type="evidence" value="ECO:0007669"/>
    <property type="project" value="UniProtKB-KW"/>
</dbReference>
<reference evidence="6" key="1">
    <citation type="submission" date="2016-10" db="EMBL/GenBank/DDBJ databases">
        <authorList>
            <person name="Varghese N."/>
            <person name="Submissions S."/>
        </authorList>
    </citation>
    <scope>NUCLEOTIDE SEQUENCE [LARGE SCALE GENOMIC DNA]</scope>
    <source>
        <strain evidence="6">DSM 15718</strain>
    </source>
</reference>
<evidence type="ECO:0000256" key="1">
    <source>
        <dbReference type="ARBA" id="ARBA00010923"/>
    </source>
</evidence>
<evidence type="ECO:0000256" key="2">
    <source>
        <dbReference type="ARBA" id="ARBA00022747"/>
    </source>
</evidence>